<feature type="region of interest" description="Disordered" evidence="1">
    <location>
        <begin position="427"/>
        <end position="455"/>
    </location>
</feature>
<feature type="compositionally biased region" description="Low complexity" evidence="1">
    <location>
        <begin position="436"/>
        <end position="455"/>
    </location>
</feature>
<evidence type="ECO:0008006" key="4">
    <source>
        <dbReference type="Google" id="ProtNLM"/>
    </source>
</evidence>
<dbReference type="EMBL" id="JAACJP010000016">
    <property type="protein sequence ID" value="KAF5379400.1"/>
    <property type="molecule type" value="Genomic_DNA"/>
</dbReference>
<dbReference type="Proteomes" id="UP000565441">
    <property type="component" value="Unassembled WGS sequence"/>
</dbReference>
<evidence type="ECO:0000256" key="1">
    <source>
        <dbReference type="SAM" id="MobiDB-lite"/>
    </source>
</evidence>
<keyword evidence="3" id="KW-1185">Reference proteome</keyword>
<sequence length="455" mass="49131">MEGSSTQRLAIESRVFDTSYPKNKDPMEGIGQSQSIKANKARNLWFYWQANSFRFSSLNERDVQRQGISRRYDCLTDFSLAILYFLIATCATCVAGLDFTGANWIWTPGRAADGVTYPLGNVTFRRDFTPPAGRVPIAANILITTDNVYTLYVNGRKVGTGTDFRYPQRYCVPLVKDCNVFAVSAQNTGNAAGLLAAIQIRYSDGFTDTIVTDGQWHAIAGTPAGFEQVAFDDSAWPAAFVEGPYPNTAPWTQSEHPLHIPPESQNPGPSLQSANWIWTNELTSPGASVPIGARAFRKTVVLPNGQLTSQARILIATDNEHTVYVNGLLVGSGGSFTQAQRYVVNFPPTSRVVIAVFARNIPPGGPAGVFAAAELVSCDCSEDVYFVTDRSWKYSITFTPNFIQPDFNDAAWLPAVLEGGFGAPPWGPTTVPANNSPQSAALPGAPAAPPASVVA</sequence>
<dbReference type="InterPro" id="IPR008979">
    <property type="entry name" value="Galactose-bd-like_sf"/>
</dbReference>
<dbReference type="SUPFAM" id="SSF49785">
    <property type="entry name" value="Galactose-binding domain-like"/>
    <property type="match status" value="2"/>
</dbReference>
<proteinExistence type="predicted"/>
<reference evidence="2 3" key="1">
    <citation type="journal article" date="2020" name="ISME J.">
        <title>Uncovering the hidden diversity of litter-decomposition mechanisms in mushroom-forming fungi.</title>
        <authorList>
            <person name="Floudas D."/>
            <person name="Bentzer J."/>
            <person name="Ahren D."/>
            <person name="Johansson T."/>
            <person name="Persson P."/>
            <person name="Tunlid A."/>
        </authorList>
    </citation>
    <scope>NUCLEOTIDE SEQUENCE [LARGE SCALE GENOMIC DNA]</scope>
    <source>
        <strain evidence="2 3">CBS 661.87</strain>
    </source>
</reference>
<comment type="caution">
    <text evidence="2">The sequence shown here is derived from an EMBL/GenBank/DDBJ whole genome shotgun (WGS) entry which is preliminary data.</text>
</comment>
<protein>
    <recommendedName>
        <fullName evidence="4">Lectin</fullName>
    </recommendedName>
</protein>
<dbReference type="Gene3D" id="2.60.120.260">
    <property type="entry name" value="Galactose-binding domain-like"/>
    <property type="match status" value="2"/>
</dbReference>
<name>A0A8H5M2Z9_9AGAR</name>
<evidence type="ECO:0000313" key="3">
    <source>
        <dbReference type="Proteomes" id="UP000565441"/>
    </source>
</evidence>
<dbReference type="OrthoDB" id="10036721at2759"/>
<accession>A0A8H5M2Z9</accession>
<evidence type="ECO:0000313" key="2">
    <source>
        <dbReference type="EMBL" id="KAF5379400.1"/>
    </source>
</evidence>
<organism evidence="2 3">
    <name type="scientific">Tricholomella constricta</name>
    <dbReference type="NCBI Taxonomy" id="117010"/>
    <lineage>
        <taxon>Eukaryota</taxon>
        <taxon>Fungi</taxon>
        <taxon>Dikarya</taxon>
        <taxon>Basidiomycota</taxon>
        <taxon>Agaricomycotina</taxon>
        <taxon>Agaricomycetes</taxon>
        <taxon>Agaricomycetidae</taxon>
        <taxon>Agaricales</taxon>
        <taxon>Tricholomatineae</taxon>
        <taxon>Lyophyllaceae</taxon>
        <taxon>Tricholomella</taxon>
    </lineage>
</organism>
<dbReference type="AlphaFoldDB" id="A0A8H5M2Z9"/>
<gene>
    <name evidence="2" type="ORF">D9615_006572</name>
</gene>